<keyword evidence="1" id="KW-0067">ATP-binding</keyword>
<sequence length="117" mass="13481">MSNWLKNAIKEKYIKSFEFNSFQNSKIIGKGGFGAIYRAYSKNIDKIVALKGLFYGSVNDNTISLNGFSKEVQNITKVTHHDNVIRFFGVTHEQRFNQLQIGSQDCSNQNFRNYLDM</sequence>
<evidence type="ECO:0000256" key="1">
    <source>
        <dbReference type="PROSITE-ProRule" id="PRU10141"/>
    </source>
</evidence>
<keyword evidence="4" id="KW-1185">Reference proteome</keyword>
<dbReference type="Proteomes" id="UP000789901">
    <property type="component" value="Unassembled WGS sequence"/>
</dbReference>
<evidence type="ECO:0000259" key="2">
    <source>
        <dbReference type="PROSITE" id="PS50011"/>
    </source>
</evidence>
<dbReference type="Pfam" id="PF00069">
    <property type="entry name" value="Pkinase"/>
    <property type="match status" value="1"/>
</dbReference>
<accession>A0ABN7W820</accession>
<evidence type="ECO:0000313" key="3">
    <source>
        <dbReference type="EMBL" id="CAG8820434.1"/>
    </source>
</evidence>
<reference evidence="3 4" key="1">
    <citation type="submission" date="2021-06" db="EMBL/GenBank/DDBJ databases">
        <authorList>
            <person name="Kallberg Y."/>
            <person name="Tangrot J."/>
            <person name="Rosling A."/>
        </authorList>
    </citation>
    <scope>NUCLEOTIDE SEQUENCE [LARGE SCALE GENOMIC DNA]</scope>
    <source>
        <strain evidence="3 4">120-4 pot B 10/14</strain>
    </source>
</reference>
<proteinExistence type="predicted"/>
<keyword evidence="1" id="KW-0547">Nucleotide-binding</keyword>
<protein>
    <submittedName>
        <fullName evidence="3">28477_t:CDS:1</fullName>
    </submittedName>
</protein>
<feature type="domain" description="Protein kinase" evidence="2">
    <location>
        <begin position="22"/>
        <end position="117"/>
    </location>
</feature>
<evidence type="ECO:0000313" key="4">
    <source>
        <dbReference type="Proteomes" id="UP000789901"/>
    </source>
</evidence>
<comment type="caution">
    <text evidence="3">The sequence shown here is derived from an EMBL/GenBank/DDBJ whole genome shotgun (WGS) entry which is preliminary data.</text>
</comment>
<organism evidence="3 4">
    <name type="scientific">Gigaspora margarita</name>
    <dbReference type="NCBI Taxonomy" id="4874"/>
    <lineage>
        <taxon>Eukaryota</taxon>
        <taxon>Fungi</taxon>
        <taxon>Fungi incertae sedis</taxon>
        <taxon>Mucoromycota</taxon>
        <taxon>Glomeromycotina</taxon>
        <taxon>Glomeromycetes</taxon>
        <taxon>Diversisporales</taxon>
        <taxon>Gigasporaceae</taxon>
        <taxon>Gigaspora</taxon>
    </lineage>
</organism>
<dbReference type="EMBL" id="CAJVQB010033909">
    <property type="protein sequence ID" value="CAG8820434.1"/>
    <property type="molecule type" value="Genomic_DNA"/>
</dbReference>
<dbReference type="PROSITE" id="PS50011">
    <property type="entry name" value="PROTEIN_KINASE_DOM"/>
    <property type="match status" value="1"/>
</dbReference>
<feature type="binding site" evidence="1">
    <location>
        <position position="51"/>
    </location>
    <ligand>
        <name>ATP</name>
        <dbReference type="ChEBI" id="CHEBI:30616"/>
    </ligand>
</feature>
<dbReference type="PROSITE" id="PS00107">
    <property type="entry name" value="PROTEIN_KINASE_ATP"/>
    <property type="match status" value="1"/>
</dbReference>
<feature type="non-terminal residue" evidence="3">
    <location>
        <position position="1"/>
    </location>
</feature>
<gene>
    <name evidence="3" type="ORF">GMARGA_LOCUS27567</name>
</gene>
<name>A0ABN7W820_GIGMA</name>
<dbReference type="InterPro" id="IPR000719">
    <property type="entry name" value="Prot_kinase_dom"/>
</dbReference>
<dbReference type="Gene3D" id="3.30.200.20">
    <property type="entry name" value="Phosphorylase Kinase, domain 1"/>
    <property type="match status" value="1"/>
</dbReference>
<dbReference type="SUPFAM" id="SSF56112">
    <property type="entry name" value="Protein kinase-like (PK-like)"/>
    <property type="match status" value="1"/>
</dbReference>
<dbReference type="InterPro" id="IPR017441">
    <property type="entry name" value="Protein_kinase_ATP_BS"/>
</dbReference>
<dbReference type="PANTHER" id="PTHR45707">
    <property type="entry name" value="C2 CALCIUM/LIPID-BINDING PLANT PHOSPHORIBOSYLTRANSFERASE FAMILY PROTEIN"/>
    <property type="match status" value="1"/>
</dbReference>
<feature type="non-terminal residue" evidence="3">
    <location>
        <position position="117"/>
    </location>
</feature>
<dbReference type="InterPro" id="IPR011009">
    <property type="entry name" value="Kinase-like_dom_sf"/>
</dbReference>